<sequence>MQPNSAYQKGTLNAVISQPAESSAATLHPTLPVATPYIHAQAPDVACQEATVHTAADAYTSPNLQPPSSQKIPLTPPQEPPEPTATIDERLEYMLDCAETAGFDSLDCLFEAYYGSTITAPQSCLANMRRLSRNRRLPKLLAALFKSSQSWSMWERQKLFEKIFKIAETLLIAEGRETPADSGGGGATGVKVLQEVLGLREVPRAGAISEAGDPQNARGGAALRQNDIKRLKMTVQNELPNMWALVTALTSGDKGLRHRDRSDVVLATILTLFGAGRMPKDSLFQALDSIL</sequence>
<name>A0ABQ8NGJ6_PYRGI</name>
<dbReference type="Proteomes" id="UP001059893">
    <property type="component" value="Unassembled WGS sequence"/>
</dbReference>
<evidence type="ECO:0000313" key="3">
    <source>
        <dbReference type="Proteomes" id="UP001059893"/>
    </source>
</evidence>
<evidence type="ECO:0000256" key="1">
    <source>
        <dbReference type="SAM" id="MobiDB-lite"/>
    </source>
</evidence>
<dbReference type="EMBL" id="JABSND010000127">
    <property type="protein sequence ID" value="KAI6296749.1"/>
    <property type="molecule type" value="Genomic_DNA"/>
</dbReference>
<gene>
    <name evidence="2" type="ORF">MCOR33_006740</name>
</gene>
<protein>
    <submittedName>
        <fullName evidence="2">Uncharacterized protein</fullName>
    </submittedName>
</protein>
<comment type="caution">
    <text evidence="2">The sequence shown here is derived from an EMBL/GenBank/DDBJ whole genome shotgun (WGS) entry which is preliminary data.</text>
</comment>
<feature type="compositionally biased region" description="Polar residues" evidence="1">
    <location>
        <begin position="60"/>
        <end position="72"/>
    </location>
</feature>
<reference evidence="2" key="1">
    <citation type="submission" date="2021-01" db="EMBL/GenBank/DDBJ databases">
        <title>Deciphering the adaptive evolutionary patterns associated with biogeogrpahic diversity in the finger millet blast pathogen Magnaporthe oryzae in Eastern Africa.</title>
        <authorList>
            <person name="Onyema G."/>
            <person name="Shittu T.A."/>
            <person name="Dodsworth S."/>
            <person name="Devilliers S."/>
            <person name="Muthumeenakshi S."/>
            <person name="Sreenivasaprasad S."/>
        </authorList>
    </citation>
    <scope>NUCLEOTIDE SEQUENCE</scope>
    <source>
        <strain evidence="2">D15/s37</strain>
    </source>
</reference>
<organism evidence="2 3">
    <name type="scientific">Pyricularia grisea</name>
    <name type="common">Crabgrass-specific blast fungus</name>
    <name type="synonym">Magnaporthe grisea</name>
    <dbReference type="NCBI Taxonomy" id="148305"/>
    <lineage>
        <taxon>Eukaryota</taxon>
        <taxon>Fungi</taxon>
        <taxon>Dikarya</taxon>
        <taxon>Ascomycota</taxon>
        <taxon>Pezizomycotina</taxon>
        <taxon>Sordariomycetes</taxon>
        <taxon>Sordariomycetidae</taxon>
        <taxon>Magnaporthales</taxon>
        <taxon>Pyriculariaceae</taxon>
        <taxon>Pyricularia</taxon>
    </lineage>
</organism>
<accession>A0ABQ8NGJ6</accession>
<keyword evidence="3" id="KW-1185">Reference proteome</keyword>
<proteinExistence type="predicted"/>
<feature type="region of interest" description="Disordered" evidence="1">
    <location>
        <begin position="59"/>
        <end position="82"/>
    </location>
</feature>
<evidence type="ECO:0000313" key="2">
    <source>
        <dbReference type="EMBL" id="KAI6296749.1"/>
    </source>
</evidence>